<accession>A0A943HJP8</accession>
<dbReference type="Proteomes" id="UP000759273">
    <property type="component" value="Unassembled WGS sequence"/>
</dbReference>
<feature type="region of interest" description="Disordered" evidence="1">
    <location>
        <begin position="130"/>
        <end position="160"/>
    </location>
</feature>
<reference evidence="2" key="1">
    <citation type="submission" date="2021-02" db="EMBL/GenBank/DDBJ databases">
        <title>Infant gut strain persistence is associated with maternal origin, phylogeny, and functional potential including surface adhesion and iron acquisition.</title>
        <authorList>
            <person name="Lou Y.C."/>
        </authorList>
    </citation>
    <scope>NUCLEOTIDE SEQUENCE</scope>
    <source>
        <strain evidence="2">L3_101_000M1_dasL3_101_000M1_concoct_87</strain>
    </source>
</reference>
<protein>
    <submittedName>
        <fullName evidence="2">Uncharacterized protein</fullName>
    </submittedName>
</protein>
<name>A0A943HJP8_9FIRM</name>
<dbReference type="AlphaFoldDB" id="A0A943HJP8"/>
<gene>
    <name evidence="2" type="ORF">KHY36_02275</name>
</gene>
<evidence type="ECO:0000313" key="2">
    <source>
        <dbReference type="EMBL" id="MBS5331340.1"/>
    </source>
</evidence>
<evidence type="ECO:0000256" key="1">
    <source>
        <dbReference type="SAM" id="MobiDB-lite"/>
    </source>
</evidence>
<proteinExistence type="predicted"/>
<dbReference type="EMBL" id="JAGZGG010000003">
    <property type="protein sequence ID" value="MBS5331340.1"/>
    <property type="molecule type" value="Genomic_DNA"/>
</dbReference>
<feature type="compositionally biased region" description="Acidic residues" evidence="1">
    <location>
        <begin position="130"/>
        <end position="143"/>
    </location>
</feature>
<sequence>MKMNEEATFAVYQKKLKGICEENDLQATFNRSGYPLTMTVRPLQDVADQMSMLEKVEDNGYTSPDASIKFSYEDGAIKYTLSKEFVISDALFTKLKNLFRNLHDTWLQYFHRTVIQKKLLNANVPDIPEDADGFGDIDPDDLNADGLVDTTPPESTDEEE</sequence>
<evidence type="ECO:0000313" key="3">
    <source>
        <dbReference type="Proteomes" id="UP000759273"/>
    </source>
</evidence>
<organism evidence="2 3">
    <name type="scientific">Subdoligranulum variabile</name>
    <dbReference type="NCBI Taxonomy" id="214851"/>
    <lineage>
        <taxon>Bacteria</taxon>
        <taxon>Bacillati</taxon>
        <taxon>Bacillota</taxon>
        <taxon>Clostridia</taxon>
        <taxon>Eubacteriales</taxon>
        <taxon>Oscillospiraceae</taxon>
        <taxon>Subdoligranulum</taxon>
    </lineage>
</organism>
<comment type="caution">
    <text evidence="2">The sequence shown here is derived from an EMBL/GenBank/DDBJ whole genome shotgun (WGS) entry which is preliminary data.</text>
</comment>